<protein>
    <submittedName>
        <fullName evidence="10">Sugar ABC transporter permease</fullName>
    </submittedName>
</protein>
<evidence type="ECO:0000256" key="1">
    <source>
        <dbReference type="ARBA" id="ARBA00004651"/>
    </source>
</evidence>
<feature type="transmembrane region" description="Helical" evidence="7">
    <location>
        <begin position="268"/>
        <end position="288"/>
    </location>
</feature>
<evidence type="ECO:0000313" key="11">
    <source>
        <dbReference type="Proteomes" id="UP001361570"/>
    </source>
</evidence>
<comment type="similarity">
    <text evidence="7">Belongs to the binding-protein-dependent transport system permease family.</text>
</comment>
<evidence type="ECO:0000259" key="9">
    <source>
        <dbReference type="PROSITE" id="PS50928"/>
    </source>
</evidence>
<feature type="transmembrane region" description="Helical" evidence="7">
    <location>
        <begin position="131"/>
        <end position="152"/>
    </location>
</feature>
<evidence type="ECO:0000256" key="4">
    <source>
        <dbReference type="ARBA" id="ARBA00022692"/>
    </source>
</evidence>
<evidence type="ECO:0000256" key="2">
    <source>
        <dbReference type="ARBA" id="ARBA00022448"/>
    </source>
</evidence>
<accession>A0ABU8DYR3</accession>
<keyword evidence="4 7" id="KW-0812">Transmembrane</keyword>
<keyword evidence="5 7" id="KW-1133">Transmembrane helix</keyword>
<organism evidence="10 11">
    <name type="scientific">Klenkia sesuvii</name>
    <dbReference type="NCBI Taxonomy" id="3103137"/>
    <lineage>
        <taxon>Bacteria</taxon>
        <taxon>Bacillati</taxon>
        <taxon>Actinomycetota</taxon>
        <taxon>Actinomycetes</taxon>
        <taxon>Geodermatophilales</taxon>
        <taxon>Geodermatophilaceae</taxon>
        <taxon>Klenkia</taxon>
    </lineage>
</organism>
<evidence type="ECO:0000256" key="8">
    <source>
        <dbReference type="SAM" id="MobiDB-lite"/>
    </source>
</evidence>
<feature type="transmembrane region" description="Helical" evidence="7">
    <location>
        <begin position="68"/>
        <end position="92"/>
    </location>
</feature>
<dbReference type="InterPro" id="IPR000515">
    <property type="entry name" value="MetI-like"/>
</dbReference>
<evidence type="ECO:0000256" key="7">
    <source>
        <dbReference type="RuleBase" id="RU363032"/>
    </source>
</evidence>
<evidence type="ECO:0000256" key="6">
    <source>
        <dbReference type="ARBA" id="ARBA00023136"/>
    </source>
</evidence>
<dbReference type="SUPFAM" id="SSF161098">
    <property type="entry name" value="MetI-like"/>
    <property type="match status" value="1"/>
</dbReference>
<feature type="region of interest" description="Disordered" evidence="8">
    <location>
        <begin position="1"/>
        <end position="61"/>
    </location>
</feature>
<dbReference type="RefSeq" id="WP_336406090.1">
    <property type="nucleotide sequence ID" value="NZ_JBAPLU010000031.1"/>
</dbReference>
<feature type="non-terminal residue" evidence="10">
    <location>
        <position position="1"/>
    </location>
</feature>
<comment type="subcellular location">
    <subcellularLocation>
        <location evidence="1 7">Cell membrane</location>
        <topology evidence="1 7">Multi-pass membrane protein</topology>
    </subcellularLocation>
</comment>
<dbReference type="InterPro" id="IPR035906">
    <property type="entry name" value="MetI-like_sf"/>
</dbReference>
<evidence type="ECO:0000256" key="5">
    <source>
        <dbReference type="ARBA" id="ARBA00022989"/>
    </source>
</evidence>
<feature type="domain" description="ABC transmembrane type-1" evidence="9">
    <location>
        <begin position="127"/>
        <end position="342"/>
    </location>
</feature>
<feature type="compositionally biased region" description="Low complexity" evidence="8">
    <location>
        <begin position="19"/>
        <end position="40"/>
    </location>
</feature>
<keyword evidence="2 7" id="KW-0813">Transport</keyword>
<reference evidence="10 11" key="1">
    <citation type="submission" date="2024-03" db="EMBL/GenBank/DDBJ databases">
        <title>Draft genome sequence of Klenkia sp. LSe6-5.</title>
        <authorList>
            <person name="Duangmal K."/>
            <person name="Chantavorakit T."/>
        </authorList>
    </citation>
    <scope>NUCLEOTIDE SEQUENCE [LARGE SCALE GENOMIC DNA]</scope>
    <source>
        <strain evidence="10 11">LSe6-5</strain>
    </source>
</reference>
<evidence type="ECO:0000256" key="3">
    <source>
        <dbReference type="ARBA" id="ARBA00022475"/>
    </source>
</evidence>
<dbReference type="Gene3D" id="1.10.3720.10">
    <property type="entry name" value="MetI-like"/>
    <property type="match status" value="1"/>
</dbReference>
<name>A0ABU8DYR3_9ACTN</name>
<dbReference type="CDD" id="cd06261">
    <property type="entry name" value="TM_PBP2"/>
    <property type="match status" value="1"/>
</dbReference>
<dbReference type="Pfam" id="PF00528">
    <property type="entry name" value="BPD_transp_1"/>
    <property type="match status" value="1"/>
</dbReference>
<keyword evidence="6 7" id="KW-0472">Membrane</keyword>
<dbReference type="PROSITE" id="PS50928">
    <property type="entry name" value="ABC_TM1"/>
    <property type="match status" value="1"/>
</dbReference>
<dbReference type="EMBL" id="JBAPLU010000031">
    <property type="protein sequence ID" value="MEI4273974.1"/>
    <property type="molecule type" value="Genomic_DNA"/>
</dbReference>
<dbReference type="PANTHER" id="PTHR43227:SF11">
    <property type="entry name" value="BLL4140 PROTEIN"/>
    <property type="match status" value="1"/>
</dbReference>
<feature type="transmembrane region" description="Helical" evidence="7">
    <location>
        <begin position="223"/>
        <end position="247"/>
    </location>
</feature>
<comment type="caution">
    <text evidence="10">The sequence shown here is derived from an EMBL/GenBank/DDBJ whole genome shotgun (WGS) entry which is preliminary data.</text>
</comment>
<dbReference type="InterPro" id="IPR050809">
    <property type="entry name" value="UgpAE/MalFG_permease"/>
</dbReference>
<feature type="transmembrane region" description="Helical" evidence="7">
    <location>
        <begin position="164"/>
        <end position="185"/>
    </location>
</feature>
<dbReference type="PANTHER" id="PTHR43227">
    <property type="entry name" value="BLL4140 PROTEIN"/>
    <property type="match status" value="1"/>
</dbReference>
<proteinExistence type="inferred from homology"/>
<dbReference type="Proteomes" id="UP001361570">
    <property type="component" value="Unassembled WGS sequence"/>
</dbReference>
<sequence length="351" mass="37926">KYKEKAKGGVAPRPPPRPGAAAPVQSTSTRRTPVATVTTPDAPPATDRPRPRVPAARRSRRVRERRRLGALYASPTALFLLVFFVVPVVLVLRMSASDWSLFVGDRGVNFPTNFGEAVDDRLFWPAIRFTLTYTAITTVILLGLALGLALVVQESGRWTAFVRTSFLVPSALGLASASLLFYALYSPQSSPISAFLEWAGIIDTPVSFLGTPGAALWSTVALVVWRFAGFYMLLLLVGLQAIPGDVFEAARMDGANRWQTFRSITLPLLKPSLALSTILCVTGSLLAFDQFYVLTKGGPDNSTVTIVQLVYTMAFQGQNDLGRAAALSIIVLGGLLVLNALQFLGLRGDRD</sequence>
<keyword evidence="11" id="KW-1185">Reference proteome</keyword>
<feature type="transmembrane region" description="Helical" evidence="7">
    <location>
        <begin position="324"/>
        <end position="346"/>
    </location>
</feature>
<evidence type="ECO:0000313" key="10">
    <source>
        <dbReference type="EMBL" id="MEI4273974.1"/>
    </source>
</evidence>
<gene>
    <name evidence="10" type="ORF">TEK04_19810</name>
</gene>
<keyword evidence="3" id="KW-1003">Cell membrane</keyword>